<proteinExistence type="predicted"/>
<accession>A0A9D4KF18</accession>
<comment type="caution">
    <text evidence="1">The sequence shown here is derived from an EMBL/GenBank/DDBJ whole genome shotgun (WGS) entry which is preliminary data.</text>
</comment>
<keyword evidence="2" id="KW-1185">Reference proteome</keyword>
<evidence type="ECO:0000313" key="2">
    <source>
        <dbReference type="Proteomes" id="UP000828390"/>
    </source>
</evidence>
<gene>
    <name evidence="1" type="ORF">DPMN_111513</name>
</gene>
<evidence type="ECO:0000313" key="1">
    <source>
        <dbReference type="EMBL" id="KAH3838107.1"/>
    </source>
</evidence>
<reference evidence="1" key="2">
    <citation type="submission" date="2020-11" db="EMBL/GenBank/DDBJ databases">
        <authorList>
            <person name="McCartney M.A."/>
            <person name="Auch B."/>
            <person name="Kono T."/>
            <person name="Mallez S."/>
            <person name="Becker A."/>
            <person name="Gohl D.M."/>
            <person name="Silverstein K.A.T."/>
            <person name="Koren S."/>
            <person name="Bechman K.B."/>
            <person name="Herman A."/>
            <person name="Abrahante J.E."/>
            <person name="Garbe J."/>
        </authorList>
    </citation>
    <scope>NUCLEOTIDE SEQUENCE</scope>
    <source>
        <strain evidence="1">Duluth1</strain>
        <tissue evidence="1">Whole animal</tissue>
    </source>
</reference>
<reference evidence="1" key="1">
    <citation type="journal article" date="2019" name="bioRxiv">
        <title>The Genome of the Zebra Mussel, Dreissena polymorpha: A Resource for Invasive Species Research.</title>
        <authorList>
            <person name="McCartney M.A."/>
            <person name="Auch B."/>
            <person name="Kono T."/>
            <person name="Mallez S."/>
            <person name="Zhang Y."/>
            <person name="Obille A."/>
            <person name="Becker A."/>
            <person name="Abrahante J.E."/>
            <person name="Garbe J."/>
            <person name="Badalamenti J.P."/>
            <person name="Herman A."/>
            <person name="Mangelson H."/>
            <person name="Liachko I."/>
            <person name="Sullivan S."/>
            <person name="Sone E.D."/>
            <person name="Koren S."/>
            <person name="Silverstein K.A.T."/>
            <person name="Beckman K.B."/>
            <person name="Gohl D.M."/>
        </authorList>
    </citation>
    <scope>NUCLEOTIDE SEQUENCE</scope>
    <source>
        <strain evidence="1">Duluth1</strain>
        <tissue evidence="1">Whole animal</tissue>
    </source>
</reference>
<dbReference type="Proteomes" id="UP000828390">
    <property type="component" value="Unassembled WGS sequence"/>
</dbReference>
<protein>
    <submittedName>
        <fullName evidence="1">Uncharacterized protein</fullName>
    </submittedName>
</protein>
<organism evidence="1 2">
    <name type="scientific">Dreissena polymorpha</name>
    <name type="common">Zebra mussel</name>
    <name type="synonym">Mytilus polymorpha</name>
    <dbReference type="NCBI Taxonomy" id="45954"/>
    <lineage>
        <taxon>Eukaryota</taxon>
        <taxon>Metazoa</taxon>
        <taxon>Spiralia</taxon>
        <taxon>Lophotrochozoa</taxon>
        <taxon>Mollusca</taxon>
        <taxon>Bivalvia</taxon>
        <taxon>Autobranchia</taxon>
        <taxon>Heteroconchia</taxon>
        <taxon>Euheterodonta</taxon>
        <taxon>Imparidentia</taxon>
        <taxon>Neoheterodontei</taxon>
        <taxon>Myida</taxon>
        <taxon>Dreissenoidea</taxon>
        <taxon>Dreissenidae</taxon>
        <taxon>Dreissena</taxon>
    </lineage>
</organism>
<sequence length="64" mass="7895">MNNALNKPFYRVKVTIKDRRHVILATDTQLELRTRAKTWYMYMDRMFRVVKSPIKQLFPIHEER</sequence>
<dbReference type="AlphaFoldDB" id="A0A9D4KF18"/>
<name>A0A9D4KF18_DREPO</name>
<dbReference type="EMBL" id="JAIWYP010000004">
    <property type="protein sequence ID" value="KAH3838107.1"/>
    <property type="molecule type" value="Genomic_DNA"/>
</dbReference>